<dbReference type="Pfam" id="PF14727">
    <property type="entry name" value="PHTB1_N"/>
    <property type="match status" value="1"/>
</dbReference>
<dbReference type="InterPro" id="IPR026511">
    <property type="entry name" value="PTHB1"/>
</dbReference>
<dbReference type="WBParaSite" id="HPLM_0000165801-mRNA-1">
    <property type="protein sequence ID" value="HPLM_0000165801-mRNA-1"/>
    <property type="gene ID" value="HPLM_0000165801"/>
</dbReference>
<dbReference type="AlphaFoldDB" id="A0A0N4VWI8"/>
<dbReference type="PANTHER" id="PTHR20991">
    <property type="entry name" value="PARATHYROID HORMONE-RESPONSIVE B1 GENE"/>
    <property type="match status" value="1"/>
</dbReference>
<reference evidence="2" key="1">
    <citation type="submission" date="2017-02" db="UniProtKB">
        <authorList>
            <consortium name="WormBaseParasite"/>
        </authorList>
    </citation>
    <scope>IDENTIFICATION</scope>
</reference>
<name>A0A0N4VWI8_HAEPC</name>
<dbReference type="PANTHER" id="PTHR20991:SF0">
    <property type="entry name" value="PROTEIN PTHB1"/>
    <property type="match status" value="1"/>
</dbReference>
<organism evidence="2">
    <name type="scientific">Haemonchus placei</name>
    <name type="common">Barber's pole worm</name>
    <dbReference type="NCBI Taxonomy" id="6290"/>
    <lineage>
        <taxon>Eukaryota</taxon>
        <taxon>Metazoa</taxon>
        <taxon>Ecdysozoa</taxon>
        <taxon>Nematoda</taxon>
        <taxon>Chromadorea</taxon>
        <taxon>Rhabditida</taxon>
        <taxon>Rhabditina</taxon>
        <taxon>Rhabditomorpha</taxon>
        <taxon>Strongyloidea</taxon>
        <taxon>Trichostrongylidae</taxon>
        <taxon>Haemonchus</taxon>
    </lineage>
</organism>
<sequence length="190" mass="21080">LGDTCVDMAMEDTPPIQPSIICLCRYTVYCLTTGGTVRWQIRLERVGTALMVYSTGKETLSIRLCVTTSSNSLLVFMDNKLMWNSQTEDTIVAIKLSSYSSTYQSVLSMLSVSGRVSIGYLGTEPNLYKVPIDNRFIDFKAKIQEMRTIEASLKDTGNVGVENKTVFTMKAVPGELEKGAVGLFIYQLDK</sequence>
<dbReference type="GO" id="GO:0060271">
    <property type="term" value="P:cilium assembly"/>
    <property type="evidence" value="ECO:0007669"/>
    <property type="project" value="TreeGrafter"/>
</dbReference>
<protein>
    <submittedName>
        <fullName evidence="2">PHTB1_N domain-containing protein</fullName>
    </submittedName>
</protein>
<evidence type="ECO:0000259" key="1">
    <source>
        <dbReference type="Pfam" id="PF14727"/>
    </source>
</evidence>
<feature type="domain" description="PTHB1 N-terminal" evidence="1">
    <location>
        <begin position="1"/>
        <end position="125"/>
    </location>
</feature>
<evidence type="ECO:0000313" key="2">
    <source>
        <dbReference type="WBParaSite" id="HPLM_0000165801-mRNA-1"/>
    </source>
</evidence>
<accession>A0A0N4VWI8</accession>
<dbReference type="GO" id="GO:0034464">
    <property type="term" value="C:BBSome"/>
    <property type="evidence" value="ECO:0007669"/>
    <property type="project" value="InterPro"/>
</dbReference>
<dbReference type="OMA" id="IDHEDMQ"/>
<dbReference type="GO" id="GO:0016020">
    <property type="term" value="C:membrane"/>
    <property type="evidence" value="ECO:0007669"/>
    <property type="project" value="TreeGrafter"/>
</dbReference>
<proteinExistence type="predicted"/>
<dbReference type="InterPro" id="IPR028073">
    <property type="entry name" value="PHTB1_N_dom"/>
</dbReference>